<evidence type="ECO:0000313" key="1">
    <source>
        <dbReference type="EMBL" id="KIO30366.1"/>
    </source>
</evidence>
<dbReference type="EMBL" id="KN822973">
    <property type="protein sequence ID" value="KIO30366.1"/>
    <property type="molecule type" value="Genomic_DNA"/>
</dbReference>
<dbReference type="HOGENOM" id="CLU_3038220_0_0_1"/>
<proteinExistence type="predicted"/>
<feature type="non-terminal residue" evidence="1">
    <location>
        <position position="55"/>
    </location>
</feature>
<reference evidence="2" key="2">
    <citation type="submission" date="2015-01" db="EMBL/GenBank/DDBJ databases">
        <title>Evolutionary Origins and Diversification of the Mycorrhizal Mutualists.</title>
        <authorList>
            <consortium name="DOE Joint Genome Institute"/>
            <consortium name="Mycorrhizal Genomics Consortium"/>
            <person name="Kohler A."/>
            <person name="Kuo A."/>
            <person name="Nagy L.G."/>
            <person name="Floudas D."/>
            <person name="Copeland A."/>
            <person name="Barry K.W."/>
            <person name="Cichocki N."/>
            <person name="Veneault-Fourrey C."/>
            <person name="LaButti K."/>
            <person name="Lindquist E.A."/>
            <person name="Lipzen A."/>
            <person name="Lundell T."/>
            <person name="Morin E."/>
            <person name="Murat C."/>
            <person name="Riley R."/>
            <person name="Ohm R."/>
            <person name="Sun H."/>
            <person name="Tunlid A."/>
            <person name="Henrissat B."/>
            <person name="Grigoriev I.V."/>
            <person name="Hibbett D.S."/>
            <person name="Martin F."/>
        </authorList>
    </citation>
    <scope>NUCLEOTIDE SEQUENCE [LARGE SCALE GENOMIC DNA]</scope>
    <source>
        <strain evidence="2">MUT 4182</strain>
    </source>
</reference>
<dbReference type="AlphaFoldDB" id="A0A0C3QPU3"/>
<sequence>MFYPQAVIPRYRKQARFQGYQAQERLPSALPHKNTKSLATFCLGFCAKRVGRRNV</sequence>
<reference evidence="1 2" key="1">
    <citation type="submission" date="2014-04" db="EMBL/GenBank/DDBJ databases">
        <authorList>
            <consortium name="DOE Joint Genome Institute"/>
            <person name="Kuo A."/>
            <person name="Girlanda M."/>
            <person name="Perotto S."/>
            <person name="Kohler A."/>
            <person name="Nagy L.G."/>
            <person name="Floudas D."/>
            <person name="Copeland A."/>
            <person name="Barry K.W."/>
            <person name="Cichocki N."/>
            <person name="Veneault-Fourrey C."/>
            <person name="LaButti K."/>
            <person name="Lindquist E.A."/>
            <person name="Lipzen A."/>
            <person name="Lundell T."/>
            <person name="Morin E."/>
            <person name="Murat C."/>
            <person name="Sun H."/>
            <person name="Tunlid A."/>
            <person name="Henrissat B."/>
            <person name="Grigoriev I.V."/>
            <person name="Hibbett D.S."/>
            <person name="Martin F."/>
            <person name="Nordberg H.P."/>
            <person name="Cantor M.N."/>
            <person name="Hua S.X."/>
        </authorList>
    </citation>
    <scope>NUCLEOTIDE SEQUENCE [LARGE SCALE GENOMIC DNA]</scope>
    <source>
        <strain evidence="1 2">MUT 4182</strain>
    </source>
</reference>
<gene>
    <name evidence="1" type="ORF">M407DRAFT_242251</name>
</gene>
<evidence type="ECO:0000313" key="2">
    <source>
        <dbReference type="Proteomes" id="UP000054248"/>
    </source>
</evidence>
<keyword evidence="2" id="KW-1185">Reference proteome</keyword>
<protein>
    <submittedName>
        <fullName evidence="1">Uncharacterized protein</fullName>
    </submittedName>
</protein>
<organism evidence="1 2">
    <name type="scientific">Tulasnella calospora MUT 4182</name>
    <dbReference type="NCBI Taxonomy" id="1051891"/>
    <lineage>
        <taxon>Eukaryota</taxon>
        <taxon>Fungi</taxon>
        <taxon>Dikarya</taxon>
        <taxon>Basidiomycota</taxon>
        <taxon>Agaricomycotina</taxon>
        <taxon>Agaricomycetes</taxon>
        <taxon>Cantharellales</taxon>
        <taxon>Tulasnellaceae</taxon>
        <taxon>Tulasnella</taxon>
    </lineage>
</organism>
<name>A0A0C3QPU3_9AGAM</name>
<dbReference type="Proteomes" id="UP000054248">
    <property type="component" value="Unassembled WGS sequence"/>
</dbReference>
<accession>A0A0C3QPU3</accession>